<evidence type="ECO:0000313" key="7">
    <source>
        <dbReference type="Proteomes" id="UP000077255"/>
    </source>
</evidence>
<name>A0A160N322_9GAMM</name>
<dbReference type="EMBL" id="CP014841">
    <property type="protein sequence ID" value="AND70346.1"/>
    <property type="molecule type" value="Genomic_DNA"/>
</dbReference>
<sequence>MTERRIFRRIRGMDTADGAGVKLKRVIGQPALDMLDPFLLLDEFRSDQAGDYIAGFPEHPHRGFETVTYMLAGHMQHGDNQGNRGDLGPGSVQWMTAGRGILHSEMPQQENGLMWGFQLWVNLPAKDKMTAPRYQDIAPERIPVVQPAPGVEVRVVAGELGGATGPVSGVATAPIYLDIAVQAGATITVPLPEGHSAFAYVFEGASAQVAGESLARSELAVLSKGDSVTIAGGDSAARVLLVAGQPLKEPVARYGPFVMNTTEQIHEAIADFRAGKF</sequence>
<dbReference type="InterPro" id="IPR008778">
    <property type="entry name" value="Pirin_C_dom"/>
</dbReference>
<dbReference type="RefSeq" id="WP_063673390.1">
    <property type="nucleotide sequence ID" value="NZ_CP014841.1"/>
</dbReference>
<dbReference type="Pfam" id="PF05726">
    <property type="entry name" value="Pirin_C"/>
    <property type="match status" value="1"/>
</dbReference>
<dbReference type="SUPFAM" id="SSF51182">
    <property type="entry name" value="RmlC-like cupins"/>
    <property type="match status" value="1"/>
</dbReference>
<dbReference type="PIRSF" id="PIRSF006232">
    <property type="entry name" value="Pirin"/>
    <property type="match status" value="1"/>
</dbReference>
<feature type="binding site" evidence="2">
    <location>
        <position position="105"/>
    </location>
    <ligand>
        <name>Fe cation</name>
        <dbReference type="ChEBI" id="CHEBI:24875"/>
    </ligand>
</feature>
<dbReference type="InterPro" id="IPR012093">
    <property type="entry name" value="Pirin"/>
</dbReference>
<feature type="binding site" evidence="2">
    <location>
        <position position="61"/>
    </location>
    <ligand>
        <name>Fe cation</name>
        <dbReference type="ChEBI" id="CHEBI:24875"/>
    </ligand>
</feature>
<evidence type="ECO:0000259" key="5">
    <source>
        <dbReference type="Pfam" id="PF05726"/>
    </source>
</evidence>
<dbReference type="CDD" id="cd02247">
    <property type="entry name" value="cupin_pirin_C"/>
    <property type="match status" value="1"/>
</dbReference>
<dbReference type="STRING" id="445710.ATSB10_28920"/>
<feature type="domain" description="Pirin N-terminal" evidence="4">
    <location>
        <begin position="21"/>
        <end position="121"/>
    </location>
</feature>
<organism evidence="6 7">
    <name type="scientific">Dyella thiooxydans</name>
    <dbReference type="NCBI Taxonomy" id="445710"/>
    <lineage>
        <taxon>Bacteria</taxon>
        <taxon>Pseudomonadati</taxon>
        <taxon>Pseudomonadota</taxon>
        <taxon>Gammaproteobacteria</taxon>
        <taxon>Lysobacterales</taxon>
        <taxon>Rhodanobacteraceae</taxon>
        <taxon>Dyella</taxon>
    </lineage>
</organism>
<keyword evidence="7" id="KW-1185">Reference proteome</keyword>
<dbReference type="KEGG" id="dtx:ATSB10_28920"/>
<evidence type="ECO:0000256" key="1">
    <source>
        <dbReference type="ARBA" id="ARBA00008416"/>
    </source>
</evidence>
<gene>
    <name evidence="6" type="ORF">ATSB10_28920</name>
</gene>
<feature type="binding site" evidence="2">
    <location>
        <position position="59"/>
    </location>
    <ligand>
        <name>Fe cation</name>
        <dbReference type="ChEBI" id="CHEBI:24875"/>
    </ligand>
</feature>
<accession>A0A160N322</accession>
<evidence type="ECO:0000256" key="2">
    <source>
        <dbReference type="PIRSR" id="PIRSR006232-1"/>
    </source>
</evidence>
<dbReference type="InterPro" id="IPR014710">
    <property type="entry name" value="RmlC-like_jellyroll"/>
</dbReference>
<evidence type="ECO:0000259" key="4">
    <source>
        <dbReference type="Pfam" id="PF02678"/>
    </source>
</evidence>
<dbReference type="InterPro" id="IPR003829">
    <property type="entry name" value="Pirin_N_dom"/>
</dbReference>
<dbReference type="GO" id="GO:0046872">
    <property type="term" value="F:metal ion binding"/>
    <property type="evidence" value="ECO:0007669"/>
    <property type="project" value="UniProtKB-KW"/>
</dbReference>
<dbReference type="PANTHER" id="PTHR13903:SF8">
    <property type="entry name" value="PIRIN"/>
    <property type="match status" value="1"/>
</dbReference>
<keyword evidence="2" id="KW-0408">Iron</keyword>
<dbReference type="CDD" id="cd02909">
    <property type="entry name" value="cupin_pirin_N"/>
    <property type="match status" value="1"/>
</dbReference>
<dbReference type="Pfam" id="PF02678">
    <property type="entry name" value="Pirin"/>
    <property type="match status" value="1"/>
</dbReference>
<dbReference type="OrthoDB" id="9780903at2"/>
<dbReference type="PANTHER" id="PTHR13903">
    <property type="entry name" value="PIRIN-RELATED"/>
    <property type="match status" value="1"/>
</dbReference>
<dbReference type="Proteomes" id="UP000077255">
    <property type="component" value="Chromosome"/>
</dbReference>
<dbReference type="PATRIC" id="fig|445710.3.peg.2888"/>
<evidence type="ECO:0000256" key="3">
    <source>
        <dbReference type="RuleBase" id="RU003457"/>
    </source>
</evidence>
<dbReference type="AlphaFoldDB" id="A0A160N322"/>
<dbReference type="Gene3D" id="2.60.120.10">
    <property type="entry name" value="Jelly Rolls"/>
    <property type="match status" value="2"/>
</dbReference>
<dbReference type="InterPro" id="IPR011051">
    <property type="entry name" value="RmlC_Cupin_sf"/>
</dbReference>
<comment type="similarity">
    <text evidence="1 3">Belongs to the pirin family.</text>
</comment>
<keyword evidence="2" id="KW-0479">Metal-binding</keyword>
<reference evidence="6 7" key="1">
    <citation type="submission" date="2016-02" db="EMBL/GenBank/DDBJ databases">
        <title>Complete genome sequencing and analysis of ATSB10, Dyella thiooxydans isolated from rhizosphere soil of sunflower (Helianthus annuus L.).</title>
        <authorList>
            <person name="Lee Y."/>
            <person name="Hwangbo K."/>
            <person name="Chung H."/>
            <person name="Yoo J."/>
            <person name="Kim K.Y."/>
            <person name="Sa T.M."/>
            <person name="Um Y."/>
            <person name="Madhaiyan M."/>
        </authorList>
    </citation>
    <scope>NUCLEOTIDE SEQUENCE [LARGE SCALE GENOMIC DNA]</scope>
    <source>
        <strain evidence="6 7">ATSB10</strain>
    </source>
</reference>
<protein>
    <submittedName>
        <fullName evidence="6">Pirin</fullName>
    </submittedName>
</protein>
<comment type="cofactor">
    <cofactor evidence="2">
        <name>Fe cation</name>
        <dbReference type="ChEBI" id="CHEBI:24875"/>
    </cofactor>
    <text evidence="2">Binds 1 Fe cation per subunit.</text>
</comment>
<feature type="binding site" evidence="2">
    <location>
        <position position="103"/>
    </location>
    <ligand>
        <name>Fe cation</name>
        <dbReference type="ChEBI" id="CHEBI:24875"/>
    </ligand>
</feature>
<feature type="domain" description="Pirin C-terminal" evidence="5">
    <location>
        <begin position="176"/>
        <end position="277"/>
    </location>
</feature>
<evidence type="ECO:0000313" key="6">
    <source>
        <dbReference type="EMBL" id="AND70346.1"/>
    </source>
</evidence>
<proteinExistence type="inferred from homology"/>